<keyword evidence="3" id="KW-1185">Reference proteome</keyword>
<dbReference type="EMBL" id="OX459957">
    <property type="protein sequence ID" value="CAI9163855.1"/>
    <property type="molecule type" value="Genomic_DNA"/>
</dbReference>
<feature type="compositionally biased region" description="Polar residues" evidence="1">
    <location>
        <begin position="107"/>
        <end position="117"/>
    </location>
</feature>
<evidence type="ECO:0000313" key="3">
    <source>
        <dbReference type="Proteomes" id="UP001176941"/>
    </source>
</evidence>
<feature type="compositionally biased region" description="Low complexity" evidence="1">
    <location>
        <begin position="137"/>
        <end position="150"/>
    </location>
</feature>
<feature type="region of interest" description="Disordered" evidence="1">
    <location>
        <begin position="104"/>
        <end position="157"/>
    </location>
</feature>
<feature type="compositionally biased region" description="Basic and acidic residues" evidence="1">
    <location>
        <begin position="124"/>
        <end position="135"/>
    </location>
</feature>
<name>A0ABN8YQK4_RANTA</name>
<gene>
    <name evidence="2" type="ORF">MRATA1EN1_LOCUS12817</name>
</gene>
<organism evidence="2 3">
    <name type="scientific">Rangifer tarandus platyrhynchus</name>
    <name type="common">Svalbard reindeer</name>
    <dbReference type="NCBI Taxonomy" id="3082113"/>
    <lineage>
        <taxon>Eukaryota</taxon>
        <taxon>Metazoa</taxon>
        <taxon>Chordata</taxon>
        <taxon>Craniata</taxon>
        <taxon>Vertebrata</taxon>
        <taxon>Euteleostomi</taxon>
        <taxon>Mammalia</taxon>
        <taxon>Eutheria</taxon>
        <taxon>Laurasiatheria</taxon>
        <taxon>Artiodactyla</taxon>
        <taxon>Ruminantia</taxon>
        <taxon>Pecora</taxon>
        <taxon>Cervidae</taxon>
        <taxon>Odocoileinae</taxon>
        <taxon>Rangifer</taxon>
    </lineage>
</organism>
<dbReference type="Proteomes" id="UP001176941">
    <property type="component" value="Chromosome 21"/>
</dbReference>
<evidence type="ECO:0000256" key="1">
    <source>
        <dbReference type="SAM" id="MobiDB-lite"/>
    </source>
</evidence>
<accession>A0ABN8YQK4</accession>
<reference evidence="2" key="1">
    <citation type="submission" date="2023-04" db="EMBL/GenBank/DDBJ databases">
        <authorList>
            <consortium name="ELIXIR-Norway"/>
        </authorList>
    </citation>
    <scope>NUCLEOTIDE SEQUENCE [LARGE SCALE GENOMIC DNA]</scope>
</reference>
<proteinExistence type="predicted"/>
<sequence length="157" mass="17115">MGAEVLSLAPGTEVLRKLLRCTDSQFPCPHQTYCTCSHVPLDSSKTPGLGPQAPSWFHSRLVSQVSSCWQLPATIQKQEMHLNSSGLWGGGSLWLPNFPCKLKGSLPPSQRQTQPRLGSSGAKTEPKLRYPDRSHLAHPSLSSVPSSPHLGPRKEEV</sequence>
<evidence type="ECO:0000313" key="2">
    <source>
        <dbReference type="EMBL" id="CAI9163855.1"/>
    </source>
</evidence>
<protein>
    <submittedName>
        <fullName evidence="2">Uncharacterized protein</fullName>
    </submittedName>
</protein>